<dbReference type="Pfam" id="PF05818">
    <property type="entry name" value="TraT"/>
    <property type="match status" value="1"/>
</dbReference>
<dbReference type="Proteomes" id="UP000235731">
    <property type="component" value="Unassembled WGS sequence"/>
</dbReference>
<evidence type="ECO:0000313" key="6">
    <source>
        <dbReference type="EMBL" id="PMP61114.1"/>
    </source>
</evidence>
<comment type="caution">
    <text evidence="6">The sequence shown here is derived from an EMBL/GenBank/DDBJ whole genome shotgun (WGS) entry which is preliminary data.</text>
</comment>
<accession>A0A2N7PI65</accession>
<evidence type="ECO:0000256" key="3">
    <source>
        <dbReference type="ARBA" id="ARBA00023136"/>
    </source>
</evidence>
<sequence>MLSRRNISTLKSIFTYFLIFLIIFQLSGCAVIPEAIEHADLRVGHKMTDTIFLDPFKKSQNRTIYVEVRNTSDLQEVNPAMVRDRLIQKLQAKGYQIVNNPMDAGYIVQINILYMDYYKKTGAKEGALEGALAGGIAGASAGGRDVEALILAAAGAALGYVGGAVVGSMIKIETYAGVIDVQVMEKTDKPVVGQLKTEAKQGTSTTLITTQEVNTNYQIYRTKIAATATKTNLKKEEAAPEIAEKLATQVAEIF</sequence>
<comment type="subcellular location">
    <subcellularLocation>
        <location evidence="1">Cell outer membrane</location>
        <topology evidence="1">Lipid-anchor</topology>
    </subcellularLocation>
</comment>
<evidence type="ECO:0000256" key="2">
    <source>
        <dbReference type="ARBA" id="ARBA00022729"/>
    </source>
</evidence>
<dbReference type="GO" id="GO:0009279">
    <property type="term" value="C:cell outer membrane"/>
    <property type="evidence" value="ECO:0007669"/>
    <property type="project" value="UniProtKB-SubCell"/>
</dbReference>
<dbReference type="AlphaFoldDB" id="A0A2N7PI65"/>
<dbReference type="EMBL" id="PNIE01000093">
    <property type="protein sequence ID" value="PMP61114.1"/>
    <property type="molecule type" value="Genomic_DNA"/>
</dbReference>
<evidence type="ECO:0008006" key="8">
    <source>
        <dbReference type="Google" id="ProtNLM"/>
    </source>
</evidence>
<dbReference type="PIRSF" id="PIRSF002859">
    <property type="entry name" value="Lipo_traT"/>
    <property type="match status" value="1"/>
</dbReference>
<organism evidence="6 7">
    <name type="scientific">Caldimicrobium thiodismutans</name>
    <dbReference type="NCBI Taxonomy" id="1653476"/>
    <lineage>
        <taxon>Bacteria</taxon>
        <taxon>Pseudomonadati</taxon>
        <taxon>Thermodesulfobacteriota</taxon>
        <taxon>Thermodesulfobacteria</taxon>
        <taxon>Thermodesulfobacteriales</taxon>
        <taxon>Thermodesulfobacteriaceae</taxon>
        <taxon>Caldimicrobium</taxon>
    </lineage>
</organism>
<evidence type="ECO:0000256" key="4">
    <source>
        <dbReference type="ARBA" id="ARBA00023139"/>
    </source>
</evidence>
<keyword evidence="3" id="KW-0472">Membrane</keyword>
<protein>
    <recommendedName>
        <fullName evidence="8">Conjugal transfer protein TraT</fullName>
    </recommendedName>
</protein>
<evidence type="ECO:0000313" key="7">
    <source>
        <dbReference type="Proteomes" id="UP000235731"/>
    </source>
</evidence>
<gene>
    <name evidence="6" type="ORF">C0197_06225</name>
</gene>
<evidence type="ECO:0000256" key="5">
    <source>
        <dbReference type="ARBA" id="ARBA00023288"/>
    </source>
</evidence>
<name>A0A2N7PI65_9BACT</name>
<evidence type="ECO:0000256" key="1">
    <source>
        <dbReference type="ARBA" id="ARBA00004459"/>
    </source>
</evidence>
<keyword evidence="4" id="KW-0564">Palmitate</keyword>
<keyword evidence="5" id="KW-0449">Lipoprotein</keyword>
<keyword evidence="2" id="KW-0732">Signal</keyword>
<reference evidence="6 7" key="1">
    <citation type="submission" date="2018-01" db="EMBL/GenBank/DDBJ databases">
        <title>Metagenomic assembled genomes from two thermal pools in the Uzon Caldera, Kamchatka, Russia.</title>
        <authorList>
            <person name="Wilkins L."/>
            <person name="Ettinger C."/>
        </authorList>
    </citation>
    <scope>NUCLEOTIDE SEQUENCE [LARGE SCALE GENOMIC DNA]</scope>
    <source>
        <strain evidence="6">ZAV-15</strain>
    </source>
</reference>
<dbReference type="InterPro" id="IPR008874">
    <property type="entry name" value="TraT_complement-R"/>
</dbReference>
<proteinExistence type="predicted"/>